<evidence type="ECO:0000313" key="10">
    <source>
        <dbReference type="Proteomes" id="UP000216538"/>
    </source>
</evidence>
<evidence type="ECO:0000256" key="3">
    <source>
        <dbReference type="ARBA" id="ARBA00023015"/>
    </source>
</evidence>
<dbReference type="GO" id="GO:0030170">
    <property type="term" value="F:pyridoxal phosphate binding"/>
    <property type="evidence" value="ECO:0007669"/>
    <property type="project" value="InterPro"/>
</dbReference>
<dbReference type="SUPFAM" id="SSF53383">
    <property type="entry name" value="PLP-dependent transferases"/>
    <property type="match status" value="1"/>
</dbReference>
<keyword evidence="2" id="KW-0663">Pyridoxal phosphate</keyword>
<dbReference type="InterPro" id="IPR015424">
    <property type="entry name" value="PyrdxlP-dep_Trfase"/>
</dbReference>
<dbReference type="Proteomes" id="UP000216538">
    <property type="component" value="Unassembled WGS sequence"/>
</dbReference>
<keyword evidence="5" id="KW-0804">Transcription</keyword>
<gene>
    <name evidence="8" type="ORF">CE457_03430</name>
    <name evidence="7" type="ORF">KUC_1668</name>
</gene>
<dbReference type="PANTHER" id="PTHR46577:SF1">
    <property type="entry name" value="HTH-TYPE TRANSCRIPTIONAL REGULATORY PROTEIN GABR"/>
    <property type="match status" value="1"/>
</dbReference>
<dbReference type="EMBL" id="NPEY01000002">
    <property type="protein sequence ID" value="OZT75457.1"/>
    <property type="molecule type" value="Genomic_DNA"/>
</dbReference>
<evidence type="ECO:0000256" key="5">
    <source>
        <dbReference type="ARBA" id="ARBA00023163"/>
    </source>
</evidence>
<proteinExistence type="inferred from homology"/>
<dbReference type="AlphaFoldDB" id="A0A265E1L7"/>
<comment type="similarity">
    <text evidence="1">In the C-terminal section; belongs to the class-I pyridoxal-phosphate-dependent aminotransferase family.</text>
</comment>
<dbReference type="GO" id="GO:0008483">
    <property type="term" value="F:transaminase activity"/>
    <property type="evidence" value="ECO:0007669"/>
    <property type="project" value="UniProtKB-KW"/>
</dbReference>
<dbReference type="Proteomes" id="UP000005756">
    <property type="component" value="Unassembled WGS sequence"/>
</dbReference>
<keyword evidence="10" id="KW-1185">Reference proteome</keyword>
<dbReference type="OrthoDB" id="9808770at2"/>
<keyword evidence="3" id="KW-0805">Transcription regulation</keyword>
<dbReference type="SMART" id="SM00345">
    <property type="entry name" value="HTH_GNTR"/>
    <property type="match status" value="1"/>
</dbReference>
<evidence type="ECO:0000256" key="1">
    <source>
        <dbReference type="ARBA" id="ARBA00005384"/>
    </source>
</evidence>
<keyword evidence="8" id="KW-0032">Aminotransferase</keyword>
<protein>
    <submittedName>
        <fullName evidence="8">PLP-dependent aminotransferase family protein</fullName>
    </submittedName>
    <submittedName>
        <fullName evidence="7">Putative rhizopine catabolism regulatory protein mocR</fullName>
    </submittedName>
</protein>
<feature type="domain" description="HTH gntR-type" evidence="6">
    <location>
        <begin position="21"/>
        <end position="88"/>
    </location>
</feature>
<dbReference type="Gene3D" id="3.40.640.10">
    <property type="entry name" value="Type I PLP-dependent aspartate aminotransferase-like (Major domain)"/>
    <property type="match status" value="1"/>
</dbReference>
<dbReference type="Gene3D" id="1.10.10.10">
    <property type="entry name" value="Winged helix-like DNA-binding domain superfamily/Winged helix DNA-binding domain"/>
    <property type="match status" value="1"/>
</dbReference>
<keyword evidence="4" id="KW-0238">DNA-binding</keyword>
<name>A0A265E1L7_9GAMM</name>
<dbReference type="Pfam" id="PF00392">
    <property type="entry name" value="GntR"/>
    <property type="match status" value="1"/>
</dbReference>
<dbReference type="GO" id="GO:0003677">
    <property type="term" value="F:DNA binding"/>
    <property type="evidence" value="ECO:0007669"/>
    <property type="project" value="UniProtKB-KW"/>
</dbReference>
<dbReference type="InterPro" id="IPR051446">
    <property type="entry name" value="HTH_trans_reg/aminotransferase"/>
</dbReference>
<evidence type="ECO:0000313" key="8">
    <source>
        <dbReference type="EMBL" id="OZT75457.1"/>
    </source>
</evidence>
<dbReference type="InterPro" id="IPR004839">
    <property type="entry name" value="Aminotransferase_I/II_large"/>
</dbReference>
<dbReference type="EMBL" id="JH393257">
    <property type="protein sequence ID" value="EHJ94709.1"/>
    <property type="molecule type" value="Genomic_DNA"/>
</dbReference>
<reference evidence="8 10" key="2">
    <citation type="submission" date="2017-07" db="EMBL/GenBank/DDBJ databases">
        <title>Shotgun whole genome sequences of three halophilic bacterial isolates.</title>
        <authorList>
            <person name="Pozzo T."/>
            <person name="Higdon S.M."/>
            <person name="Quillaguaman J."/>
        </authorList>
    </citation>
    <scope>NUCLEOTIDE SEQUENCE [LARGE SCALE GENOMIC DNA]</scope>
    <source>
        <strain evidence="8 10">LC1</strain>
    </source>
</reference>
<dbReference type="PROSITE" id="PS50949">
    <property type="entry name" value="HTH_GNTR"/>
    <property type="match status" value="1"/>
</dbReference>
<reference evidence="7 9" key="1">
    <citation type="submission" date="2011-10" db="EMBL/GenBank/DDBJ databases">
        <authorList>
            <person name="Quillaguamn J."/>
            <person name="Guzmn D."/>
            <person name="Balderrama-Subieta A."/>
            <person name="Cardona-Ortuo C."/>
            <person name="Guevara-Martnez M."/>
            <person name="Callisaya-Quispe N."/>
        </authorList>
    </citation>
    <scope>NUCLEOTIDE SEQUENCE [LARGE SCALE GENOMIC DNA]</scope>
    <source>
        <strain evidence="7 9">LC1</strain>
    </source>
</reference>
<dbReference type="InterPro" id="IPR015421">
    <property type="entry name" value="PyrdxlP-dep_Trfase_major"/>
</dbReference>
<dbReference type="SUPFAM" id="SSF46785">
    <property type="entry name" value="Winged helix' DNA-binding domain"/>
    <property type="match status" value="1"/>
</dbReference>
<evidence type="ECO:0000313" key="9">
    <source>
        <dbReference type="Proteomes" id="UP000005756"/>
    </source>
</evidence>
<dbReference type="InterPro" id="IPR036390">
    <property type="entry name" value="WH_DNA-bd_sf"/>
</dbReference>
<evidence type="ECO:0000256" key="4">
    <source>
        <dbReference type="ARBA" id="ARBA00023125"/>
    </source>
</evidence>
<dbReference type="Pfam" id="PF00155">
    <property type="entry name" value="Aminotran_1_2"/>
    <property type="match status" value="2"/>
</dbReference>
<dbReference type="InterPro" id="IPR000524">
    <property type="entry name" value="Tscrpt_reg_HTH_GntR"/>
</dbReference>
<evidence type="ECO:0000256" key="2">
    <source>
        <dbReference type="ARBA" id="ARBA00022898"/>
    </source>
</evidence>
<dbReference type="STRING" id="1072583.KUC_1668"/>
<sequence length="472" mass="52400">MDRKEVVHQLVQLYALQPERLSKQVRIEQAMRQAITQQWPSGLRLPSHRQLADALGVARQTLALAIHTLLEEALLKTAHGQGTWTCRPVTPSLTQRGNAQLSSRAQRVLDGPGASAIQSGAFVPGIPDIAQFPMRKWRQLYASVTVPQNALLLSYSTGGYGPLKRAIRDFLSRWRNISCDTEQIIITDGTHNGIELCAVALADVGDTVAMESPCYWGARNVFTAAGLEIEPVAWLPGQGHILPPTPGPVKLAYLTGSHHYPLSVPTSAVDKQRLCDALAPAYIVEDDYEFNRDDHPNLLFDPHSERHLLVGSFSKMMFPGLRLGYLVVPHHLAGPMNRLRSELFREGRMLDQAVLAQFIFDGDLDAWCRRIQRDYLGRQQVLHDQLRSLPKVRSVSPPSSAISLCVEFEAHINDVQIAQTLLKEHLIVRALSPVCAKGDSRSGLVMGVGMLSGETLVREAQRLRRCLEALLR</sequence>
<organism evidence="7 9">
    <name type="scientific">Vreelandella boliviensis LC1</name>
    <dbReference type="NCBI Taxonomy" id="1072583"/>
    <lineage>
        <taxon>Bacteria</taxon>
        <taxon>Pseudomonadati</taxon>
        <taxon>Pseudomonadota</taxon>
        <taxon>Gammaproteobacteria</taxon>
        <taxon>Oceanospirillales</taxon>
        <taxon>Halomonadaceae</taxon>
        <taxon>Vreelandella</taxon>
    </lineage>
</organism>
<keyword evidence="8" id="KW-0808">Transferase</keyword>
<dbReference type="PANTHER" id="PTHR46577">
    <property type="entry name" value="HTH-TYPE TRANSCRIPTIONAL REGULATORY PROTEIN GABR"/>
    <property type="match status" value="1"/>
</dbReference>
<evidence type="ECO:0000313" key="7">
    <source>
        <dbReference type="EMBL" id="EHJ94709.1"/>
    </source>
</evidence>
<evidence type="ECO:0000259" key="6">
    <source>
        <dbReference type="PROSITE" id="PS50949"/>
    </source>
</evidence>
<dbReference type="CDD" id="cd00609">
    <property type="entry name" value="AAT_like"/>
    <property type="match status" value="1"/>
</dbReference>
<dbReference type="RefSeq" id="WP_007112645.1">
    <property type="nucleotide sequence ID" value="NZ_JH393257.1"/>
</dbReference>
<dbReference type="InterPro" id="IPR036388">
    <property type="entry name" value="WH-like_DNA-bd_sf"/>
</dbReference>
<dbReference type="GO" id="GO:0003700">
    <property type="term" value="F:DNA-binding transcription factor activity"/>
    <property type="evidence" value="ECO:0007669"/>
    <property type="project" value="InterPro"/>
</dbReference>
<accession>A0A265E1L7</accession>